<dbReference type="EMBL" id="UYYF01004887">
    <property type="protein sequence ID" value="VDN07475.1"/>
    <property type="molecule type" value="Genomic_DNA"/>
</dbReference>
<keyword evidence="2" id="KW-0812">Transmembrane</keyword>
<evidence type="ECO:0000256" key="4">
    <source>
        <dbReference type="ARBA" id="ARBA00023136"/>
    </source>
</evidence>
<dbReference type="STRING" id="103827.A0A0N5D9K7"/>
<organism evidence="7">
    <name type="scientific">Thelazia callipaeda</name>
    <name type="common">Oriental eyeworm</name>
    <name type="synonym">Parasitic nematode</name>
    <dbReference type="NCBI Taxonomy" id="103827"/>
    <lineage>
        <taxon>Eukaryota</taxon>
        <taxon>Metazoa</taxon>
        <taxon>Ecdysozoa</taxon>
        <taxon>Nematoda</taxon>
        <taxon>Chromadorea</taxon>
        <taxon>Rhabditida</taxon>
        <taxon>Spirurina</taxon>
        <taxon>Spiruromorpha</taxon>
        <taxon>Thelazioidea</taxon>
        <taxon>Thelaziidae</taxon>
        <taxon>Thelazia</taxon>
    </lineage>
</organism>
<evidence type="ECO:0000313" key="6">
    <source>
        <dbReference type="Proteomes" id="UP000276776"/>
    </source>
</evidence>
<name>A0A0N5D9K7_THECL</name>
<evidence type="ECO:0000313" key="5">
    <source>
        <dbReference type="EMBL" id="VDN07475.1"/>
    </source>
</evidence>
<keyword evidence="6" id="KW-1185">Reference proteome</keyword>
<reference evidence="5 6" key="2">
    <citation type="submission" date="2018-11" db="EMBL/GenBank/DDBJ databases">
        <authorList>
            <consortium name="Pathogen Informatics"/>
        </authorList>
    </citation>
    <scope>NUCLEOTIDE SEQUENCE [LARGE SCALE GENOMIC DNA]</scope>
</reference>
<sequence>MTDLVMWWSEYFERWRIDIAYRLLHWVYSRKDFKRFWYPQVLILHIDENPEWLVDCQKLIAVAEWIKDGAASNIVAVLCEGHTEDPDTAEYLRSVEIAVRQLIGESCLNAHHLVVSYENLSELNETASAVIQCSGLGILKPNTILVDFPKCGVSANFSYAGQNELWNRIAATMDKCLLICKGDLWKPIPFNLAVSLIKFNNFIKLINYYLKKLLIIMLLQLKSDDLLLSFVYVICRNYRWTFTSLRIFAVIKEMEFEAVKDQVLKRIHCASLEVDNIEFKAVDQDDIAAYESAKVIAETVDGQLEQELKYRRVYKNDPPIALNSLIRGESLNADLIIVNLPRPRGNMLASRLLQSLDAITERLTRVIVFRPPMNF</sequence>
<dbReference type="InterPro" id="IPR004842">
    <property type="entry name" value="SLC12A_fam"/>
</dbReference>
<protein>
    <submittedName>
        <fullName evidence="7">SLC12 domain-containing protein</fullName>
    </submittedName>
</protein>
<dbReference type="AlphaFoldDB" id="A0A0N5D9K7"/>
<gene>
    <name evidence="5" type="ORF">TCLT_LOCUS9811</name>
</gene>
<reference evidence="7" key="1">
    <citation type="submission" date="2017-02" db="UniProtKB">
        <authorList>
            <consortium name="WormBaseParasite"/>
        </authorList>
    </citation>
    <scope>IDENTIFICATION</scope>
</reference>
<evidence type="ECO:0000256" key="3">
    <source>
        <dbReference type="ARBA" id="ARBA00022989"/>
    </source>
</evidence>
<dbReference type="WBParaSite" id="TCLT_0000982201-mRNA-1">
    <property type="protein sequence ID" value="TCLT_0000982201-mRNA-1"/>
    <property type="gene ID" value="TCLT_0000982201"/>
</dbReference>
<dbReference type="GO" id="GO:0016020">
    <property type="term" value="C:membrane"/>
    <property type="evidence" value="ECO:0007669"/>
    <property type="project" value="UniProtKB-SubCell"/>
</dbReference>
<evidence type="ECO:0000313" key="7">
    <source>
        <dbReference type="WBParaSite" id="TCLT_0000982201-mRNA-1"/>
    </source>
</evidence>
<evidence type="ECO:0000256" key="2">
    <source>
        <dbReference type="ARBA" id="ARBA00022692"/>
    </source>
</evidence>
<evidence type="ECO:0000256" key="1">
    <source>
        <dbReference type="ARBA" id="ARBA00004141"/>
    </source>
</evidence>
<dbReference type="PANTHER" id="PTHR11827:SF72">
    <property type="entry name" value="GH08340P"/>
    <property type="match status" value="1"/>
</dbReference>
<dbReference type="Proteomes" id="UP000276776">
    <property type="component" value="Unassembled WGS sequence"/>
</dbReference>
<accession>A0A0N5D9K7</accession>
<dbReference type="GO" id="GO:0015377">
    <property type="term" value="F:chloride:monoatomic cation symporter activity"/>
    <property type="evidence" value="ECO:0007669"/>
    <property type="project" value="InterPro"/>
</dbReference>
<proteinExistence type="predicted"/>
<keyword evidence="3" id="KW-1133">Transmembrane helix</keyword>
<dbReference type="OrthoDB" id="5825564at2759"/>
<dbReference type="PANTHER" id="PTHR11827">
    <property type="entry name" value="SOLUTE CARRIER FAMILY 12, CATION COTRANSPORTERS"/>
    <property type="match status" value="1"/>
</dbReference>
<dbReference type="OMA" id="WKPVPFN"/>
<comment type="subcellular location">
    <subcellularLocation>
        <location evidence="1">Membrane</location>
        <topology evidence="1">Multi-pass membrane protein</topology>
    </subcellularLocation>
</comment>
<keyword evidence="4" id="KW-0472">Membrane</keyword>